<dbReference type="GO" id="GO:0004674">
    <property type="term" value="F:protein serine/threonine kinase activity"/>
    <property type="evidence" value="ECO:0007669"/>
    <property type="project" value="UniProtKB-KW"/>
</dbReference>
<name>A0A8G1UPZ2_9ACTN</name>
<evidence type="ECO:0000259" key="3">
    <source>
        <dbReference type="Pfam" id="PF13581"/>
    </source>
</evidence>
<dbReference type="PANTHER" id="PTHR35526:SF3">
    <property type="entry name" value="ANTI-SIGMA-F FACTOR RSBW"/>
    <property type="match status" value="1"/>
</dbReference>
<comment type="caution">
    <text evidence="4">The sequence shown here is derived from an EMBL/GenBank/DDBJ whole genome shotgun (WGS) entry which is preliminary data.</text>
</comment>
<dbReference type="InterPro" id="IPR050267">
    <property type="entry name" value="Anti-sigma-factor_SerPK"/>
</dbReference>
<proteinExistence type="predicted"/>
<keyword evidence="1" id="KW-0808">Transferase</keyword>
<accession>A0A8G1UPZ2</accession>
<evidence type="ECO:0000256" key="1">
    <source>
        <dbReference type="ARBA" id="ARBA00022527"/>
    </source>
</evidence>
<gene>
    <name evidence="4" type="ORF">EDD39_5183</name>
</gene>
<dbReference type="Proteomes" id="UP000267408">
    <property type="component" value="Unassembled WGS sequence"/>
</dbReference>
<protein>
    <submittedName>
        <fullName evidence="4">Anti-sigma regulatory factor (Ser/Thr protein kinase)</fullName>
    </submittedName>
</protein>
<dbReference type="InterPro" id="IPR003594">
    <property type="entry name" value="HATPase_dom"/>
</dbReference>
<organism evidence="4 5">
    <name type="scientific">Kitasatospora cineracea</name>
    <dbReference type="NCBI Taxonomy" id="88074"/>
    <lineage>
        <taxon>Bacteria</taxon>
        <taxon>Bacillati</taxon>
        <taxon>Actinomycetota</taxon>
        <taxon>Actinomycetes</taxon>
        <taxon>Kitasatosporales</taxon>
        <taxon>Streptomycetaceae</taxon>
        <taxon>Kitasatospora</taxon>
    </lineage>
</organism>
<sequence length="177" mass="18487">MIDTCTANFRIESPSRGAGRPPAEAPTRMSLSPPGRAVAEGVPVTTPARARRFVRQLLRDAGPAAATDGEADALLAVSELVTNANLHGGGVTAFTARTEAASPATDRSTVDDRTPRLRLRVVVEDADSRPPRSHPRALLDPARPGGRGWALVTRLAATCEVTVLPGGGKRISVTLAL</sequence>
<feature type="region of interest" description="Disordered" evidence="2">
    <location>
        <begin position="11"/>
        <end position="40"/>
    </location>
</feature>
<keyword evidence="1" id="KW-0418">Kinase</keyword>
<evidence type="ECO:0000256" key="2">
    <source>
        <dbReference type="SAM" id="MobiDB-lite"/>
    </source>
</evidence>
<keyword evidence="1" id="KW-0723">Serine/threonine-protein kinase</keyword>
<dbReference type="CDD" id="cd16936">
    <property type="entry name" value="HATPase_RsbW-like"/>
    <property type="match status" value="1"/>
</dbReference>
<dbReference type="Gene3D" id="3.30.565.10">
    <property type="entry name" value="Histidine kinase-like ATPase, C-terminal domain"/>
    <property type="match status" value="1"/>
</dbReference>
<dbReference type="AlphaFoldDB" id="A0A8G1UPZ2"/>
<evidence type="ECO:0000313" key="5">
    <source>
        <dbReference type="Proteomes" id="UP000267408"/>
    </source>
</evidence>
<dbReference type="InterPro" id="IPR036890">
    <property type="entry name" value="HATPase_C_sf"/>
</dbReference>
<dbReference type="EMBL" id="RJVJ01000001">
    <property type="protein sequence ID" value="ROR46889.1"/>
    <property type="molecule type" value="Genomic_DNA"/>
</dbReference>
<dbReference type="PANTHER" id="PTHR35526">
    <property type="entry name" value="ANTI-SIGMA-F FACTOR RSBW-RELATED"/>
    <property type="match status" value="1"/>
</dbReference>
<dbReference type="OrthoDB" id="3852626at2"/>
<dbReference type="Pfam" id="PF13581">
    <property type="entry name" value="HATPase_c_2"/>
    <property type="match status" value="1"/>
</dbReference>
<feature type="domain" description="Histidine kinase/HSP90-like ATPase" evidence="3">
    <location>
        <begin position="48"/>
        <end position="171"/>
    </location>
</feature>
<reference evidence="4 5" key="1">
    <citation type="submission" date="2018-11" db="EMBL/GenBank/DDBJ databases">
        <title>Sequencing the genomes of 1000 actinobacteria strains.</title>
        <authorList>
            <person name="Klenk H.-P."/>
        </authorList>
    </citation>
    <scope>NUCLEOTIDE SEQUENCE [LARGE SCALE GENOMIC DNA]</scope>
    <source>
        <strain evidence="4 5">DSM 44780</strain>
    </source>
</reference>
<evidence type="ECO:0000313" key="4">
    <source>
        <dbReference type="EMBL" id="ROR46889.1"/>
    </source>
</evidence>